<dbReference type="EMBL" id="QGGU01000012">
    <property type="protein sequence ID" value="PWK46855.1"/>
    <property type="molecule type" value="Genomic_DNA"/>
</dbReference>
<dbReference type="PANTHER" id="PTHR30595">
    <property type="entry name" value="GLPR-RELATED TRANSCRIPTIONAL REPRESSOR"/>
    <property type="match status" value="1"/>
</dbReference>
<organism evidence="2 3">
    <name type="scientific">Pleionea mediterranea</name>
    <dbReference type="NCBI Taxonomy" id="523701"/>
    <lineage>
        <taxon>Bacteria</taxon>
        <taxon>Pseudomonadati</taxon>
        <taxon>Pseudomonadota</taxon>
        <taxon>Gammaproteobacteria</taxon>
        <taxon>Oceanospirillales</taxon>
        <taxon>Pleioneaceae</taxon>
        <taxon>Pleionea</taxon>
    </lineage>
</organism>
<accession>A0A316FFK2</accession>
<feature type="domain" description="Schlafen AlbA-2" evidence="1">
    <location>
        <begin position="19"/>
        <end position="137"/>
    </location>
</feature>
<dbReference type="AlphaFoldDB" id="A0A316FFK2"/>
<reference evidence="2 3" key="1">
    <citation type="submission" date="2018-05" db="EMBL/GenBank/DDBJ databases">
        <title>Genomic Encyclopedia of Type Strains, Phase IV (KMG-IV): sequencing the most valuable type-strain genomes for metagenomic binning, comparative biology and taxonomic classification.</title>
        <authorList>
            <person name="Goeker M."/>
        </authorList>
    </citation>
    <scope>NUCLEOTIDE SEQUENCE [LARGE SCALE GENOMIC DNA]</scope>
    <source>
        <strain evidence="2 3">DSM 25350</strain>
    </source>
</reference>
<comment type="caution">
    <text evidence="2">The sequence shown here is derived from an EMBL/GenBank/DDBJ whole genome shotgun (WGS) entry which is preliminary data.</text>
</comment>
<evidence type="ECO:0000313" key="2">
    <source>
        <dbReference type="EMBL" id="PWK46855.1"/>
    </source>
</evidence>
<dbReference type="Gene3D" id="3.30.565.60">
    <property type="match status" value="1"/>
</dbReference>
<dbReference type="InterPro" id="IPR038475">
    <property type="entry name" value="RecG_C_sf"/>
</dbReference>
<dbReference type="Proteomes" id="UP000245790">
    <property type="component" value="Unassembled WGS sequence"/>
</dbReference>
<dbReference type="PANTHER" id="PTHR30595:SF6">
    <property type="entry name" value="SCHLAFEN ALBA-2 DOMAIN-CONTAINING PROTEIN"/>
    <property type="match status" value="1"/>
</dbReference>
<dbReference type="Gene3D" id="3.30.950.30">
    <property type="entry name" value="Schlafen, AAA domain"/>
    <property type="match status" value="1"/>
</dbReference>
<keyword evidence="3" id="KW-1185">Reference proteome</keyword>
<dbReference type="RefSeq" id="WP_109764725.1">
    <property type="nucleotide sequence ID" value="NZ_QGGU01000012.1"/>
</dbReference>
<dbReference type="Pfam" id="PF04326">
    <property type="entry name" value="SLFN_AlbA_2"/>
    <property type="match status" value="1"/>
</dbReference>
<dbReference type="Pfam" id="PF13749">
    <property type="entry name" value="HATPase_c_4"/>
    <property type="match status" value="1"/>
</dbReference>
<protein>
    <submittedName>
        <fullName evidence="2">Putative HTH transcriptional regulator</fullName>
    </submittedName>
</protein>
<dbReference type="InterPro" id="IPR038461">
    <property type="entry name" value="Schlafen_AlbA_2_dom_sf"/>
</dbReference>
<sequence length="485" mass="54568">MTIERDIVLVDELCSQSAENALVEFKHNNFKPEMVGKLCSAMSNAARIAQKDFAYVLWGVDDETQQVIGTTFEPNKQTVGNQVFEFWLSSRLNPSIAFEFRVVEHPKGKVVLLEIPAATSAPVSYDNIPYVRIGSATPKLLDYPDRFQKLIDNIKPFTWEKAIAKSFISADDVLELLDYPKYFKLTQQRLPENKKGILEGLEADLLITKDVGEHWNITNLGAILFANDLQQFDAALARKGVRFIAYDGNNKAAIVTHRQDGRKGYAIGFEGLVEYLNNLLPQNEHIGAVFREQQKLYPEIAIRELIANALIHQDMTVRGAGPQVELFSDRLEITNPGTPLVHTDRMIDQPPRSRNDVLASLMRRMGLCEEQGSGLDKVIISAELFQLPAPKFQAEENSMQATLYAPRSFANMSIDERIRACYQHAVIKYLSGERMKNASLCERFGIDPQKSPAQATKVINAALDANLIKPAEQDRPRAGYAPWWT</sequence>
<name>A0A316FFK2_9GAMM</name>
<evidence type="ECO:0000313" key="3">
    <source>
        <dbReference type="Proteomes" id="UP000245790"/>
    </source>
</evidence>
<evidence type="ECO:0000259" key="1">
    <source>
        <dbReference type="Pfam" id="PF04326"/>
    </source>
</evidence>
<gene>
    <name evidence="2" type="ORF">C8D97_11291</name>
</gene>
<dbReference type="OrthoDB" id="9805115at2"/>
<dbReference type="InterPro" id="IPR007421">
    <property type="entry name" value="Schlafen_AlbA_2_dom"/>
</dbReference>
<proteinExistence type="predicted"/>